<feature type="region of interest" description="Disordered" evidence="4">
    <location>
        <begin position="136"/>
        <end position="164"/>
    </location>
</feature>
<feature type="compositionally biased region" description="Basic residues" evidence="4">
    <location>
        <begin position="735"/>
        <end position="744"/>
    </location>
</feature>
<evidence type="ECO:0000259" key="5">
    <source>
        <dbReference type="Pfam" id="PF07989"/>
    </source>
</evidence>
<feature type="compositionally biased region" description="Polar residues" evidence="4">
    <location>
        <begin position="748"/>
        <end position="761"/>
    </location>
</feature>
<evidence type="ECO:0000256" key="3">
    <source>
        <dbReference type="SAM" id="Coils"/>
    </source>
</evidence>
<feature type="region of interest" description="Disordered" evidence="4">
    <location>
        <begin position="585"/>
        <end position="639"/>
    </location>
</feature>
<dbReference type="InterPro" id="IPR012943">
    <property type="entry name" value="Cnn_1N"/>
</dbReference>
<keyword evidence="3" id="KW-0175">Coiled coil</keyword>
<keyword evidence="7" id="KW-1185">Reference proteome</keyword>
<comment type="caution">
    <text evidence="6">The sequence shown here is derived from an EMBL/GenBank/DDBJ whole genome shotgun (WGS) entry which is preliminary data.</text>
</comment>
<feature type="region of interest" description="Disordered" evidence="4">
    <location>
        <begin position="1"/>
        <end position="79"/>
    </location>
</feature>
<dbReference type="OrthoDB" id="10251744at2759"/>
<sequence length="937" mass="101997">MDSSTHSLVHPTRDRSFISQQSRAPSRSSNSTASTRATSHSTTNSSFTTSSPKLSSATLASQRPGLSTGQRKPPPSHLSSQLMREAGYDARQSPVSSYLQEKLLKERKVELDNKSISSGRMSNDPRNALEYRAVQSSPIRKDASDAHRPQSSGGADPTTKKKGMGLKEMEQTVSTLHKQNFDLKLELYHRRERQTALEDRIETLMAEKSQVEEMNDRLVEELEKRDRAVEEAVAMIVLLEAQVETLLKEREMVRHIESQTIYGRMGDGLDLNARSTTPKPLSGHMAQSSEDFTTLQRMPSFLSEHSETTENLRNVYLGARGSVLSLPRPGETPSDLDNDRLNRLASPSLSVLSESSFLSIYGKNNGRDGDMVAATHFDAKPSPDARAVEGASLNRPKTGPPIRDRQSRNRVSTPSRQLRSNSITQATGAGHFQSLTDIVDQASPLQRLEQMDRTHSLKTTGSRQSGHEREHEHQRSAPAPPPVSRTISQRRTKEEKREALRRVMTDGPAGRLLRDQNLPPTPDTISTTTLRRYKNSADSLSRQPSLTHQQSYLTLSETTSAPSVEARPDRPTTVVPVNVAVSQPPSMTAFNSRKGAPGSSYFDNRPPIIQRPRSADETTTSHRKDNGWDSDSDNESDANSMASSFDIWVKDSWKPKDMFSSTYSKPSTSGGVHLNDGGLDDLIPVQTALFGASGPPPPPNRRSSLHAQTGSTSAQAIVEAMSRTEASGGCWGRKTSSRKRGHARRNSDGFTATSTVSQPISQQQQQQQQDGQTADGKQDARKDSHYPPITGQQNRNRGFNRFFRRSIGSSGGTESAPASATEATFAAAASTSVPKTAGIGIPSWIHRSSAADDERLGATPPPIMRNRALSKGGIAVDDEDRHDGGVSLGGGAMVAAEDGTTSGAGTPTSKSAANGDAATRRKWLPAFGRSTNQRTRG</sequence>
<protein>
    <recommendedName>
        <fullName evidence="5">Centrosomin N-terminal motif 1 domain-containing protein</fullName>
    </recommendedName>
</protein>
<feature type="compositionally biased region" description="Basic and acidic residues" evidence="4">
    <location>
        <begin position="491"/>
        <end position="504"/>
    </location>
</feature>
<feature type="compositionally biased region" description="Low complexity" evidence="4">
    <location>
        <begin position="791"/>
        <end position="818"/>
    </location>
</feature>
<evidence type="ECO:0000256" key="1">
    <source>
        <dbReference type="ARBA" id="ARBA00004496"/>
    </source>
</evidence>
<feature type="region of interest" description="Disordered" evidence="4">
    <location>
        <begin position="688"/>
        <end position="818"/>
    </location>
</feature>
<reference evidence="6 7" key="1">
    <citation type="journal article" date="2014" name="Genome Announc.">
        <title>Draft genome sequence of the pathogenic fungus Scedosporium apiospermum.</title>
        <authorList>
            <person name="Vandeputte P."/>
            <person name="Ghamrawi S."/>
            <person name="Rechenmann M."/>
            <person name="Iltis A."/>
            <person name="Giraud S."/>
            <person name="Fleury M."/>
            <person name="Thornton C."/>
            <person name="Delhaes L."/>
            <person name="Meyer W."/>
            <person name="Papon N."/>
            <person name="Bouchara J.P."/>
        </authorList>
    </citation>
    <scope>NUCLEOTIDE SEQUENCE [LARGE SCALE GENOMIC DNA]</scope>
    <source>
        <strain evidence="6 7">IHEM 14462</strain>
    </source>
</reference>
<feature type="compositionally biased region" description="Basic and acidic residues" evidence="4">
    <location>
        <begin position="139"/>
        <end position="148"/>
    </location>
</feature>
<feature type="domain" description="Centrosomin N-terminal motif 1" evidence="5">
    <location>
        <begin position="166"/>
        <end position="232"/>
    </location>
</feature>
<keyword evidence="2" id="KW-0963">Cytoplasm</keyword>
<feature type="compositionally biased region" description="Basic and acidic residues" evidence="4">
    <location>
        <begin position="465"/>
        <end position="475"/>
    </location>
</feature>
<dbReference type="Pfam" id="PF07989">
    <property type="entry name" value="Cnn_1N"/>
    <property type="match status" value="1"/>
</dbReference>
<feature type="compositionally biased region" description="Polar residues" evidence="4">
    <location>
        <begin position="409"/>
        <end position="427"/>
    </location>
</feature>
<feature type="region of interest" description="Disordered" evidence="4">
    <location>
        <begin position="374"/>
        <end position="429"/>
    </location>
</feature>
<feature type="compositionally biased region" description="Polar residues" evidence="4">
    <location>
        <begin position="701"/>
        <end position="715"/>
    </location>
</feature>
<evidence type="ECO:0000313" key="7">
    <source>
        <dbReference type="Proteomes" id="UP000028545"/>
    </source>
</evidence>
<dbReference type="Proteomes" id="UP000028545">
    <property type="component" value="Unassembled WGS sequence"/>
</dbReference>
<feature type="region of interest" description="Disordered" evidence="4">
    <location>
        <begin position="450"/>
        <end position="527"/>
    </location>
</feature>
<feature type="compositionally biased region" description="Polar residues" evidence="4">
    <location>
        <begin position="899"/>
        <end position="912"/>
    </location>
</feature>
<feature type="region of interest" description="Disordered" evidence="4">
    <location>
        <begin position="874"/>
        <end position="937"/>
    </location>
</feature>
<evidence type="ECO:0000256" key="4">
    <source>
        <dbReference type="SAM" id="MobiDB-lite"/>
    </source>
</evidence>
<dbReference type="GeneID" id="27726905"/>
<dbReference type="GO" id="GO:0005815">
    <property type="term" value="C:microtubule organizing center"/>
    <property type="evidence" value="ECO:0007669"/>
    <property type="project" value="InterPro"/>
</dbReference>
<dbReference type="GO" id="GO:0005737">
    <property type="term" value="C:cytoplasm"/>
    <property type="evidence" value="ECO:0007669"/>
    <property type="project" value="UniProtKB-SubCell"/>
</dbReference>
<feature type="compositionally biased region" description="Polar residues" evidence="4">
    <location>
        <begin position="57"/>
        <end position="70"/>
    </location>
</feature>
<organism evidence="6 7">
    <name type="scientific">Pseudallescheria apiosperma</name>
    <name type="common">Scedosporium apiospermum</name>
    <dbReference type="NCBI Taxonomy" id="563466"/>
    <lineage>
        <taxon>Eukaryota</taxon>
        <taxon>Fungi</taxon>
        <taxon>Dikarya</taxon>
        <taxon>Ascomycota</taxon>
        <taxon>Pezizomycotina</taxon>
        <taxon>Sordariomycetes</taxon>
        <taxon>Hypocreomycetidae</taxon>
        <taxon>Microascales</taxon>
        <taxon>Microascaceae</taxon>
        <taxon>Scedosporium</taxon>
    </lineage>
</organism>
<feature type="coiled-coil region" evidence="3">
    <location>
        <begin position="194"/>
        <end position="249"/>
    </location>
</feature>
<feature type="compositionally biased region" description="Basic and acidic residues" evidence="4">
    <location>
        <begin position="776"/>
        <end position="785"/>
    </location>
</feature>
<feature type="compositionally biased region" description="Basic and acidic residues" evidence="4">
    <location>
        <begin position="377"/>
        <end position="387"/>
    </location>
</feature>
<dbReference type="VEuPathDB" id="FungiDB:SAPIO_CDS7833"/>
<dbReference type="RefSeq" id="XP_016640736.1">
    <property type="nucleotide sequence ID" value="XM_016789619.1"/>
</dbReference>
<feature type="compositionally biased region" description="Low complexity" evidence="4">
    <location>
        <begin position="19"/>
        <end position="56"/>
    </location>
</feature>
<accession>A0A084G0S5</accession>
<dbReference type="OMA" id="KASAHII"/>
<dbReference type="EMBL" id="JOWA01000111">
    <property type="protein sequence ID" value="KEZ40937.1"/>
    <property type="molecule type" value="Genomic_DNA"/>
</dbReference>
<comment type="subcellular location">
    <subcellularLocation>
        <location evidence="1">Cytoplasm</location>
    </subcellularLocation>
</comment>
<feature type="compositionally biased region" description="Basic and acidic residues" evidence="4">
    <location>
        <begin position="613"/>
        <end position="627"/>
    </location>
</feature>
<gene>
    <name evidence="6" type="ORF">SAPIO_CDS7833</name>
</gene>
<name>A0A084G0S5_PSEDA</name>
<dbReference type="HOGENOM" id="CLU_014922_0_0_1"/>
<evidence type="ECO:0000313" key="6">
    <source>
        <dbReference type="EMBL" id="KEZ40937.1"/>
    </source>
</evidence>
<dbReference type="AlphaFoldDB" id="A0A084G0S5"/>
<proteinExistence type="predicted"/>
<dbReference type="KEGG" id="sapo:SAPIO_CDS7833"/>
<evidence type="ECO:0000256" key="2">
    <source>
        <dbReference type="ARBA" id="ARBA00022490"/>
    </source>
</evidence>